<dbReference type="EMBL" id="SHME01000004">
    <property type="protein sequence ID" value="TAA18714.1"/>
    <property type="molecule type" value="Genomic_DNA"/>
</dbReference>
<evidence type="ECO:0000256" key="2">
    <source>
        <dbReference type="ARBA" id="ARBA00023219"/>
    </source>
</evidence>
<dbReference type="InterPro" id="IPR005335">
    <property type="entry name" value="Terminase_ssu"/>
</dbReference>
<feature type="compositionally biased region" description="Polar residues" evidence="3">
    <location>
        <begin position="12"/>
        <end position="21"/>
    </location>
</feature>
<sequence>MDFQRLGGVTTDPPTFFSQPWDSRPLQPARPGRQTMSKLTPKQQRFVTEYQKDSNGRQAAIRAGYAPGSAEVQASRLLRNAHVRSEVNKGQARAAKRAEMTLDGHLADLRKLRDAATKKGQFSAAIAAEVARGKASGIHVEHHRHTGAIGTYDLSKLSDDELDRLETILGPLADAGGDPGGAGEAGD</sequence>
<name>A0ABY1WCK5_9GAMM</name>
<dbReference type="Gene3D" id="1.10.10.1400">
    <property type="entry name" value="Terminase, small subunit, N-terminal DNA-binding domain, HTH motif"/>
    <property type="match status" value="1"/>
</dbReference>
<dbReference type="PANTHER" id="PTHR41328:SF2">
    <property type="entry name" value="TERMINASE SMALL SUBUNIT"/>
    <property type="match status" value="1"/>
</dbReference>
<keyword evidence="2" id="KW-0231">Viral genome packaging</keyword>
<gene>
    <name evidence="4" type="ORF">EA658_16640</name>
</gene>
<protein>
    <submittedName>
        <fullName evidence="4">Terminase small subunit</fullName>
    </submittedName>
</protein>
<feature type="region of interest" description="Disordered" evidence="3">
    <location>
        <begin position="1"/>
        <end position="43"/>
    </location>
</feature>
<keyword evidence="1" id="KW-1188">Viral release from host cell</keyword>
<organism evidence="4 5">
    <name type="scientific">Pseudoxanthomonas winnipegensis</name>
    <dbReference type="NCBI Taxonomy" id="2480810"/>
    <lineage>
        <taxon>Bacteria</taxon>
        <taxon>Pseudomonadati</taxon>
        <taxon>Pseudomonadota</taxon>
        <taxon>Gammaproteobacteria</taxon>
        <taxon>Lysobacterales</taxon>
        <taxon>Lysobacteraceae</taxon>
        <taxon>Pseudoxanthomonas</taxon>
    </lineage>
</organism>
<dbReference type="Pfam" id="PF03592">
    <property type="entry name" value="Terminase_2"/>
    <property type="match status" value="1"/>
</dbReference>
<proteinExistence type="predicted"/>
<keyword evidence="5" id="KW-1185">Reference proteome</keyword>
<dbReference type="Proteomes" id="UP000293089">
    <property type="component" value="Unassembled WGS sequence"/>
</dbReference>
<evidence type="ECO:0000256" key="3">
    <source>
        <dbReference type="SAM" id="MobiDB-lite"/>
    </source>
</evidence>
<accession>A0ABY1WCK5</accession>
<evidence type="ECO:0000313" key="5">
    <source>
        <dbReference type="Proteomes" id="UP000293089"/>
    </source>
</evidence>
<comment type="caution">
    <text evidence="4">The sequence shown here is derived from an EMBL/GenBank/DDBJ whole genome shotgun (WGS) entry which is preliminary data.</text>
</comment>
<dbReference type="InterPro" id="IPR038713">
    <property type="entry name" value="Terminase_Gp1_N_sf"/>
</dbReference>
<dbReference type="PANTHER" id="PTHR41328">
    <property type="entry name" value="TERMINASE SMALL SUBUNIT-RELATED"/>
    <property type="match status" value="1"/>
</dbReference>
<reference evidence="4 5" key="1">
    <citation type="submission" date="2019-02" db="EMBL/GenBank/DDBJ databases">
        <title>WGS of Pseudoxanthomonas species novum from clinical isolates.</title>
        <authorList>
            <person name="Bernier A.-M."/>
            <person name="Bernard K."/>
            <person name="Vachon A."/>
        </authorList>
    </citation>
    <scope>NUCLEOTIDE SEQUENCE [LARGE SCALE GENOMIC DNA]</scope>
    <source>
        <strain evidence="5">NML 170316</strain>
    </source>
</reference>
<dbReference type="InterPro" id="IPR052404">
    <property type="entry name" value="SPP1-like_terminase"/>
</dbReference>
<evidence type="ECO:0000313" key="4">
    <source>
        <dbReference type="EMBL" id="TAA18714.1"/>
    </source>
</evidence>
<evidence type="ECO:0000256" key="1">
    <source>
        <dbReference type="ARBA" id="ARBA00022612"/>
    </source>
</evidence>
<feature type="compositionally biased region" description="Polar residues" evidence="3">
    <location>
        <begin position="34"/>
        <end position="43"/>
    </location>
</feature>